<feature type="region of interest" description="Disordered" evidence="1">
    <location>
        <begin position="1"/>
        <end position="47"/>
    </location>
</feature>
<feature type="compositionally biased region" description="Polar residues" evidence="1">
    <location>
        <begin position="8"/>
        <end position="24"/>
    </location>
</feature>
<dbReference type="AlphaFoldDB" id="A0A0E9R180"/>
<name>A0A0E9R180_ANGAN</name>
<protein>
    <submittedName>
        <fullName evidence="2">Uncharacterized protein</fullName>
    </submittedName>
</protein>
<sequence>MTHERHLQLQQGHSTLNQQFNDGSSPLCPLTWPQNLTNAEPETMTTH</sequence>
<evidence type="ECO:0000256" key="1">
    <source>
        <dbReference type="SAM" id="MobiDB-lite"/>
    </source>
</evidence>
<feature type="compositionally biased region" description="Polar residues" evidence="1">
    <location>
        <begin position="32"/>
        <end position="47"/>
    </location>
</feature>
<accession>A0A0E9R180</accession>
<dbReference type="EMBL" id="GBXM01086352">
    <property type="protein sequence ID" value="JAH22225.1"/>
    <property type="molecule type" value="Transcribed_RNA"/>
</dbReference>
<reference evidence="2" key="1">
    <citation type="submission" date="2014-11" db="EMBL/GenBank/DDBJ databases">
        <authorList>
            <person name="Amaro Gonzalez C."/>
        </authorList>
    </citation>
    <scope>NUCLEOTIDE SEQUENCE</scope>
</reference>
<evidence type="ECO:0000313" key="2">
    <source>
        <dbReference type="EMBL" id="JAH22225.1"/>
    </source>
</evidence>
<organism evidence="2">
    <name type="scientific">Anguilla anguilla</name>
    <name type="common">European freshwater eel</name>
    <name type="synonym">Muraena anguilla</name>
    <dbReference type="NCBI Taxonomy" id="7936"/>
    <lineage>
        <taxon>Eukaryota</taxon>
        <taxon>Metazoa</taxon>
        <taxon>Chordata</taxon>
        <taxon>Craniata</taxon>
        <taxon>Vertebrata</taxon>
        <taxon>Euteleostomi</taxon>
        <taxon>Actinopterygii</taxon>
        <taxon>Neopterygii</taxon>
        <taxon>Teleostei</taxon>
        <taxon>Anguilliformes</taxon>
        <taxon>Anguillidae</taxon>
        <taxon>Anguilla</taxon>
    </lineage>
</organism>
<proteinExistence type="predicted"/>
<reference evidence="2" key="2">
    <citation type="journal article" date="2015" name="Fish Shellfish Immunol.">
        <title>Early steps in the European eel (Anguilla anguilla)-Vibrio vulnificus interaction in the gills: Role of the RtxA13 toxin.</title>
        <authorList>
            <person name="Callol A."/>
            <person name="Pajuelo D."/>
            <person name="Ebbesson L."/>
            <person name="Teles M."/>
            <person name="MacKenzie S."/>
            <person name="Amaro C."/>
        </authorList>
    </citation>
    <scope>NUCLEOTIDE SEQUENCE</scope>
</reference>